<dbReference type="InterPro" id="IPR016152">
    <property type="entry name" value="PTrfase/Anion_transptr"/>
</dbReference>
<evidence type="ECO:0000256" key="2">
    <source>
        <dbReference type="ARBA" id="ARBA00022737"/>
    </source>
</evidence>
<feature type="domain" description="PRD" evidence="8">
    <location>
        <begin position="295"/>
        <end position="402"/>
    </location>
</feature>
<keyword evidence="5" id="KW-0804">Transcription</keyword>
<dbReference type="GO" id="GO:0009401">
    <property type="term" value="P:phosphoenolpyruvate-dependent sugar phosphotransferase system"/>
    <property type="evidence" value="ECO:0007669"/>
    <property type="project" value="InterPro"/>
</dbReference>
<dbReference type="PANTHER" id="PTHR30185">
    <property type="entry name" value="CRYPTIC BETA-GLUCOSIDE BGL OPERON ANTITERMINATOR"/>
    <property type="match status" value="1"/>
</dbReference>
<evidence type="ECO:0000256" key="5">
    <source>
        <dbReference type="ARBA" id="ARBA00023163"/>
    </source>
</evidence>
<keyword evidence="4" id="KW-0010">Activator</keyword>
<dbReference type="InterPro" id="IPR002178">
    <property type="entry name" value="PTS_EIIA_type-2_dom"/>
</dbReference>
<dbReference type="SUPFAM" id="SSF63520">
    <property type="entry name" value="PTS-regulatory domain, PRD"/>
    <property type="match status" value="2"/>
</dbReference>
<dbReference type="PANTHER" id="PTHR30185:SF13">
    <property type="entry name" value="LICABCH OPERON REGULATOR-RELATED"/>
    <property type="match status" value="1"/>
</dbReference>
<keyword evidence="1" id="KW-0808">Transferase</keyword>
<dbReference type="PROSITE" id="PS51094">
    <property type="entry name" value="PTS_EIIA_TYPE_2"/>
    <property type="match status" value="1"/>
</dbReference>
<feature type="domain" description="PRD" evidence="8">
    <location>
        <begin position="180"/>
        <end position="285"/>
    </location>
</feature>
<dbReference type="SUPFAM" id="SSF55804">
    <property type="entry name" value="Phoshotransferase/anion transport protein"/>
    <property type="match status" value="1"/>
</dbReference>
<dbReference type="InterPro" id="IPR036634">
    <property type="entry name" value="PRD_sf"/>
</dbReference>
<dbReference type="EMBL" id="DXCP01000034">
    <property type="protein sequence ID" value="HIY79719.1"/>
    <property type="molecule type" value="Genomic_DNA"/>
</dbReference>
<dbReference type="AlphaFoldDB" id="A0A9D1ZBD8"/>
<accession>A0A9D1ZBD8</accession>
<dbReference type="Gene3D" id="1.10.10.10">
    <property type="entry name" value="Winged helix-like DNA-binding domain superfamily/Winged helix DNA-binding domain"/>
    <property type="match status" value="1"/>
</dbReference>
<reference evidence="9" key="2">
    <citation type="submission" date="2021-04" db="EMBL/GenBank/DDBJ databases">
        <authorList>
            <person name="Gilroy R."/>
        </authorList>
    </citation>
    <scope>NUCLEOTIDE SEQUENCE</scope>
    <source>
        <strain evidence="9">ChiHjej10B9-743</strain>
    </source>
</reference>
<sequence>MVMQDIRLVRHILRAGGVTPTDCAAYLDIKKRTLRDRIRHANDSMGGSARIVYDRPRGVYQVEVSDEETFDAWLRGGAGRDAIDRLPSTPEERTNYLVQDLLFRTDWITLEDLASMLFVSRSTISHDLRSVEQLFTKYDLTIEKRPRYGLRVVGSEMNRRLCLASIAVDTFLAADDLSGVISTEALDEVERLVRVTLDAEGYEINPVSRQNLVVHIAIALARINKGCYVPMEASYLEHVRDTREYTVARAIARSVESSFSVALPEEEVAYVAIHLASKRLVEGSERDEGNKGSLEITDDAWELAAEMIEVVWRAFRFDFRDDAELRVNLARHLMPLIVRLRYHMSVENPLLADIRTCYPLPFAMATDAASVLAEKYDAEVSGDEIGYIALLFALSLERKATSYAKKHVLVVCASGVGSARLLAYRLQREFSSNFESVETCDASEFAERDIADIDYIFTTVPLDRRVNVPVVHVSLFLDDSSRRDVRRVIDREATESALSYFSPDLFFSHLELSSREEVITFLCERAAEAVELPDNFEELVWKREQAAATSFGNLLALPHPYEAVSPETFVTVALLDRPVDWGGQPAQAVFLVCVSRDAGTDLEAFYRSMVSLFTNEQSIQRVLGDMRLEVLLNELEGE</sequence>
<evidence type="ECO:0000256" key="3">
    <source>
        <dbReference type="ARBA" id="ARBA00023015"/>
    </source>
</evidence>
<protein>
    <submittedName>
        <fullName evidence="9">PRD domain-containing protein</fullName>
    </submittedName>
</protein>
<evidence type="ECO:0000259" key="6">
    <source>
        <dbReference type="PROSITE" id="PS51094"/>
    </source>
</evidence>
<dbReference type="InterPro" id="IPR036095">
    <property type="entry name" value="PTS_EIIB-like_sf"/>
</dbReference>
<evidence type="ECO:0000256" key="4">
    <source>
        <dbReference type="ARBA" id="ARBA00023159"/>
    </source>
</evidence>
<dbReference type="InterPro" id="IPR036388">
    <property type="entry name" value="WH-like_DNA-bd_sf"/>
</dbReference>
<dbReference type="InterPro" id="IPR050661">
    <property type="entry name" value="BglG_antiterminators"/>
</dbReference>
<dbReference type="InterPro" id="IPR011608">
    <property type="entry name" value="PRD"/>
</dbReference>
<evidence type="ECO:0000313" key="9">
    <source>
        <dbReference type="EMBL" id="HIY79719.1"/>
    </source>
</evidence>
<dbReference type="InterPro" id="IPR007737">
    <property type="entry name" value="Mga_HTH"/>
</dbReference>
<keyword evidence="3" id="KW-0805">Transcription regulation</keyword>
<dbReference type="Pfam" id="PF00874">
    <property type="entry name" value="PRD"/>
    <property type="match status" value="2"/>
</dbReference>
<dbReference type="PROSITE" id="PS51372">
    <property type="entry name" value="PRD_2"/>
    <property type="match status" value="2"/>
</dbReference>
<feature type="domain" description="PTS EIIB type-2" evidence="7">
    <location>
        <begin position="406"/>
        <end position="497"/>
    </location>
</feature>
<dbReference type="CDD" id="cd05568">
    <property type="entry name" value="PTS_IIB_bgl_like"/>
    <property type="match status" value="1"/>
</dbReference>
<evidence type="ECO:0000259" key="8">
    <source>
        <dbReference type="PROSITE" id="PS51372"/>
    </source>
</evidence>
<evidence type="ECO:0000313" key="10">
    <source>
        <dbReference type="Proteomes" id="UP000824133"/>
    </source>
</evidence>
<reference evidence="9" key="1">
    <citation type="journal article" date="2021" name="PeerJ">
        <title>Extensive microbial diversity within the chicken gut microbiome revealed by metagenomics and culture.</title>
        <authorList>
            <person name="Gilroy R."/>
            <person name="Ravi A."/>
            <person name="Getino M."/>
            <person name="Pursley I."/>
            <person name="Horton D.L."/>
            <person name="Alikhan N.F."/>
            <person name="Baker D."/>
            <person name="Gharbi K."/>
            <person name="Hall N."/>
            <person name="Watson M."/>
            <person name="Adriaenssens E.M."/>
            <person name="Foster-Nyarko E."/>
            <person name="Jarju S."/>
            <person name="Secka A."/>
            <person name="Antonio M."/>
            <person name="Oren A."/>
            <person name="Chaudhuri R.R."/>
            <person name="La Ragione R."/>
            <person name="Hildebrand F."/>
            <person name="Pallen M.J."/>
        </authorList>
    </citation>
    <scope>NUCLEOTIDE SEQUENCE</scope>
    <source>
        <strain evidence="9">ChiHjej10B9-743</strain>
    </source>
</reference>
<dbReference type="SUPFAM" id="SSF52794">
    <property type="entry name" value="PTS system IIB component-like"/>
    <property type="match status" value="1"/>
</dbReference>
<dbReference type="Gene3D" id="1.10.1790.10">
    <property type="entry name" value="PRD domain"/>
    <property type="match status" value="2"/>
</dbReference>
<name>A0A9D1ZBD8_9ACTN</name>
<dbReference type="Proteomes" id="UP000824133">
    <property type="component" value="Unassembled WGS sequence"/>
</dbReference>
<dbReference type="InterPro" id="IPR036390">
    <property type="entry name" value="WH_DNA-bd_sf"/>
</dbReference>
<dbReference type="PROSITE" id="PS51099">
    <property type="entry name" value="PTS_EIIB_TYPE_2"/>
    <property type="match status" value="1"/>
</dbReference>
<evidence type="ECO:0000259" key="7">
    <source>
        <dbReference type="PROSITE" id="PS51099"/>
    </source>
</evidence>
<organism evidence="9 10">
    <name type="scientific">Candidatus Olsenella excrementavium</name>
    <dbReference type="NCBI Taxonomy" id="2838709"/>
    <lineage>
        <taxon>Bacteria</taxon>
        <taxon>Bacillati</taxon>
        <taxon>Actinomycetota</taxon>
        <taxon>Coriobacteriia</taxon>
        <taxon>Coriobacteriales</taxon>
        <taxon>Atopobiaceae</taxon>
        <taxon>Olsenella</taxon>
    </lineage>
</organism>
<dbReference type="GO" id="GO:0006355">
    <property type="term" value="P:regulation of DNA-templated transcription"/>
    <property type="evidence" value="ECO:0007669"/>
    <property type="project" value="InterPro"/>
</dbReference>
<dbReference type="InterPro" id="IPR013011">
    <property type="entry name" value="PTS_EIIB_2"/>
</dbReference>
<dbReference type="Gene3D" id="3.40.930.10">
    <property type="entry name" value="Mannitol-specific EII, Chain A"/>
    <property type="match status" value="1"/>
</dbReference>
<gene>
    <name evidence="9" type="ORF">IAA42_04700</name>
</gene>
<dbReference type="Gene3D" id="3.40.50.2300">
    <property type="match status" value="1"/>
</dbReference>
<feature type="domain" description="PTS EIIA type-2" evidence="6">
    <location>
        <begin position="499"/>
        <end position="638"/>
    </location>
</feature>
<dbReference type="Pfam" id="PF05043">
    <property type="entry name" value="Mga"/>
    <property type="match status" value="1"/>
</dbReference>
<keyword evidence="2" id="KW-0677">Repeat</keyword>
<comment type="caution">
    <text evidence="9">The sequence shown here is derived from an EMBL/GenBank/DDBJ whole genome shotgun (WGS) entry which is preliminary data.</text>
</comment>
<evidence type="ECO:0000256" key="1">
    <source>
        <dbReference type="ARBA" id="ARBA00022679"/>
    </source>
</evidence>
<proteinExistence type="predicted"/>
<dbReference type="Pfam" id="PF00359">
    <property type="entry name" value="PTS_EIIA_2"/>
    <property type="match status" value="1"/>
</dbReference>
<dbReference type="SUPFAM" id="SSF46785">
    <property type="entry name" value="Winged helix' DNA-binding domain"/>
    <property type="match status" value="1"/>
</dbReference>
<dbReference type="GO" id="GO:0008982">
    <property type="term" value="F:protein-N(PI)-phosphohistidine-sugar phosphotransferase activity"/>
    <property type="evidence" value="ECO:0007669"/>
    <property type="project" value="InterPro"/>
</dbReference>